<dbReference type="OrthoDB" id="20916at2"/>
<evidence type="ECO:0000313" key="2">
    <source>
        <dbReference type="EMBL" id="GEO14141.1"/>
    </source>
</evidence>
<protein>
    <submittedName>
        <fullName evidence="2">N-acetyltransferase GCN5</fullName>
    </submittedName>
</protein>
<keyword evidence="3" id="KW-1185">Reference proteome</keyword>
<dbReference type="PROSITE" id="PS51186">
    <property type="entry name" value="GNAT"/>
    <property type="match status" value="2"/>
</dbReference>
<dbReference type="GO" id="GO:0016747">
    <property type="term" value="F:acyltransferase activity, transferring groups other than amino-acyl groups"/>
    <property type="evidence" value="ECO:0007669"/>
    <property type="project" value="InterPro"/>
</dbReference>
<feature type="domain" description="N-acetyltransferase" evidence="1">
    <location>
        <begin position="140"/>
        <end position="275"/>
    </location>
</feature>
<dbReference type="InterPro" id="IPR041496">
    <property type="entry name" value="YitH/HolE_GNAT"/>
</dbReference>
<evidence type="ECO:0000313" key="3">
    <source>
        <dbReference type="Proteomes" id="UP000321085"/>
    </source>
</evidence>
<keyword evidence="2" id="KW-0808">Transferase</keyword>
<dbReference type="InterPro" id="IPR052729">
    <property type="entry name" value="Acyl/Acetyltrans_Enzymes"/>
</dbReference>
<dbReference type="EMBL" id="BJYU01000019">
    <property type="protein sequence ID" value="GEO14141.1"/>
    <property type="molecule type" value="Genomic_DNA"/>
</dbReference>
<dbReference type="Gene3D" id="3.40.630.30">
    <property type="match status" value="1"/>
</dbReference>
<dbReference type="PANTHER" id="PTHR47237:SF1">
    <property type="entry name" value="SLL0310 PROTEIN"/>
    <property type="match status" value="1"/>
</dbReference>
<dbReference type="PANTHER" id="PTHR47237">
    <property type="entry name" value="SLL0310 PROTEIN"/>
    <property type="match status" value="1"/>
</dbReference>
<organism evidence="2 3">
    <name type="scientific">Microvirga aerophila</name>
    <dbReference type="NCBI Taxonomy" id="670291"/>
    <lineage>
        <taxon>Bacteria</taxon>
        <taxon>Pseudomonadati</taxon>
        <taxon>Pseudomonadota</taxon>
        <taxon>Alphaproteobacteria</taxon>
        <taxon>Hyphomicrobiales</taxon>
        <taxon>Methylobacteriaceae</taxon>
        <taxon>Microvirga</taxon>
    </lineage>
</organism>
<dbReference type="SUPFAM" id="SSF55729">
    <property type="entry name" value="Acyl-CoA N-acyltransferases (Nat)"/>
    <property type="match status" value="1"/>
</dbReference>
<comment type="caution">
    <text evidence="2">The sequence shown here is derived from an EMBL/GenBank/DDBJ whole genome shotgun (WGS) entry which is preliminary data.</text>
</comment>
<dbReference type="InterPro" id="IPR000182">
    <property type="entry name" value="GNAT_dom"/>
</dbReference>
<dbReference type="Pfam" id="PF00583">
    <property type="entry name" value="Acetyltransf_1"/>
    <property type="match status" value="1"/>
</dbReference>
<proteinExistence type="predicted"/>
<dbReference type="Gene3D" id="3.40.630.90">
    <property type="match status" value="1"/>
</dbReference>
<reference evidence="2 3" key="1">
    <citation type="submission" date="2019-07" db="EMBL/GenBank/DDBJ databases">
        <title>Whole genome shotgun sequence of Microvirga aerophila NBRC 106136.</title>
        <authorList>
            <person name="Hosoyama A."/>
            <person name="Uohara A."/>
            <person name="Ohji S."/>
            <person name="Ichikawa N."/>
        </authorList>
    </citation>
    <scope>NUCLEOTIDE SEQUENCE [LARGE SCALE GENOMIC DNA]</scope>
    <source>
        <strain evidence="2 3">NBRC 106136</strain>
    </source>
</reference>
<dbReference type="AlphaFoldDB" id="A0A512BQD4"/>
<dbReference type="Proteomes" id="UP000321085">
    <property type="component" value="Unassembled WGS sequence"/>
</dbReference>
<feature type="domain" description="N-acetyltransferase" evidence="1">
    <location>
        <begin position="6"/>
        <end position="139"/>
    </location>
</feature>
<dbReference type="CDD" id="cd04301">
    <property type="entry name" value="NAT_SF"/>
    <property type="match status" value="1"/>
</dbReference>
<dbReference type="RefSeq" id="WP_114186741.1">
    <property type="nucleotide sequence ID" value="NZ_BJYU01000019.1"/>
</dbReference>
<name>A0A512BQD4_9HYPH</name>
<accession>A0A512BQD4</accession>
<dbReference type="InterPro" id="IPR016181">
    <property type="entry name" value="Acyl_CoA_acyltransferase"/>
</dbReference>
<dbReference type="Pfam" id="PF18014">
    <property type="entry name" value="Acetyltransf_18"/>
    <property type="match status" value="1"/>
</dbReference>
<evidence type="ECO:0000259" key="1">
    <source>
        <dbReference type="PROSITE" id="PS51186"/>
    </source>
</evidence>
<sequence length="282" mass="30752">MSEGELTIRVMERADLDRAIEWAAGEGWNPGFKDADCFQAADPLGFLVATLGHEPIGSISVVRYSDAFGFLGLYIVRPDHRGQGFGYRLWQASMSHLDGCTIGLDGVVAQQSNYARSGFVLAHRNVRFGGSPRIEAPRDERLQPIGPDLIDAVLAYDRPFFAGPRAAFLRCWLSPDTRTAIAFVEDGTVKGYGVIRECRSGFKIGPLFADDESKAALLFQALAARAEGAPVFLDLPESNPAAARLVARHGLSPVFETARMYRGPQPDLPLSRTYGITSFELG</sequence>
<gene>
    <name evidence="2" type="ORF">MAE02_18370</name>
</gene>